<comment type="caution">
    <text evidence="2">The sequence shown here is derived from an EMBL/GenBank/DDBJ whole genome shotgun (WGS) entry which is preliminary data.</text>
</comment>
<feature type="region of interest" description="Disordered" evidence="1">
    <location>
        <begin position="152"/>
        <end position="176"/>
    </location>
</feature>
<feature type="compositionally biased region" description="Low complexity" evidence="1">
    <location>
        <begin position="271"/>
        <end position="287"/>
    </location>
</feature>
<feature type="region of interest" description="Disordered" evidence="1">
    <location>
        <begin position="259"/>
        <end position="287"/>
    </location>
</feature>
<feature type="region of interest" description="Disordered" evidence="1">
    <location>
        <begin position="69"/>
        <end position="130"/>
    </location>
</feature>
<protein>
    <submittedName>
        <fullName evidence="2">Uncharacterized protein</fullName>
    </submittedName>
</protein>
<evidence type="ECO:0000256" key="1">
    <source>
        <dbReference type="SAM" id="MobiDB-lite"/>
    </source>
</evidence>
<accession>A0A8K0MQN2</accession>
<dbReference type="EMBL" id="VOIH02000002">
    <property type="protein sequence ID" value="KAF3454373.1"/>
    <property type="molecule type" value="Genomic_DNA"/>
</dbReference>
<dbReference type="OrthoDB" id="1153117at2759"/>
<name>A0A8K0MQN2_9ROSA</name>
<dbReference type="AlphaFoldDB" id="A0A8K0MQN2"/>
<dbReference type="Proteomes" id="UP000796880">
    <property type="component" value="Unassembled WGS sequence"/>
</dbReference>
<proteinExistence type="predicted"/>
<keyword evidence="3" id="KW-1185">Reference proteome</keyword>
<evidence type="ECO:0000313" key="3">
    <source>
        <dbReference type="Proteomes" id="UP000796880"/>
    </source>
</evidence>
<sequence length="307" mass="35387">MAAYDAYGYRGGPRADREWNKYYDDNVSRPVIVDGDGRIISRSPYHDTANTYVVESEIVEHVYAPRLTDTYKHSPPRNDKWRRPSTTPPPELDDFLNQVQIEVSRPHDKKYSTSVPPRTGYGGGGYGHDYKPTVNYPVRDYDDYDDYYQKKDRPTGDWNRPVNHATRPTRDSNKLGLPTNKIEEAVDYLKGAASKLSPVTAKHHQPQPARLASPVLRQESEEAARRYDYNYDKPEEAARRYDYNYDKPEEAARKYDYNYNNNNHQSSSPWTRTTVPQTTGPTTTTRIPGVIDSNEAARRFNGKIVRL</sequence>
<gene>
    <name evidence="2" type="ORF">FNV43_RR04820</name>
</gene>
<feature type="compositionally biased region" description="Basic and acidic residues" evidence="1">
    <location>
        <begin position="69"/>
        <end position="82"/>
    </location>
</feature>
<organism evidence="2 3">
    <name type="scientific">Rhamnella rubrinervis</name>
    <dbReference type="NCBI Taxonomy" id="2594499"/>
    <lineage>
        <taxon>Eukaryota</taxon>
        <taxon>Viridiplantae</taxon>
        <taxon>Streptophyta</taxon>
        <taxon>Embryophyta</taxon>
        <taxon>Tracheophyta</taxon>
        <taxon>Spermatophyta</taxon>
        <taxon>Magnoliopsida</taxon>
        <taxon>eudicotyledons</taxon>
        <taxon>Gunneridae</taxon>
        <taxon>Pentapetalae</taxon>
        <taxon>rosids</taxon>
        <taxon>fabids</taxon>
        <taxon>Rosales</taxon>
        <taxon>Rhamnaceae</taxon>
        <taxon>rhamnoid group</taxon>
        <taxon>Rhamneae</taxon>
        <taxon>Rhamnella</taxon>
    </lineage>
</organism>
<reference evidence="2" key="1">
    <citation type="submission" date="2020-03" db="EMBL/GenBank/DDBJ databases">
        <title>A high-quality chromosome-level genome assembly of a woody plant with both climbing and erect habits, Rhamnella rubrinervis.</title>
        <authorList>
            <person name="Lu Z."/>
            <person name="Yang Y."/>
            <person name="Zhu X."/>
            <person name="Sun Y."/>
        </authorList>
    </citation>
    <scope>NUCLEOTIDE SEQUENCE</scope>
    <source>
        <strain evidence="2">BYM</strain>
        <tissue evidence="2">Leaf</tissue>
    </source>
</reference>
<evidence type="ECO:0000313" key="2">
    <source>
        <dbReference type="EMBL" id="KAF3454373.1"/>
    </source>
</evidence>